<dbReference type="EMBL" id="BDIP01008653">
    <property type="protein sequence ID" value="GCA64809.1"/>
    <property type="molecule type" value="Genomic_DNA"/>
</dbReference>
<accession>A0A391P3V3</accession>
<feature type="non-terminal residue" evidence="2">
    <location>
        <position position="54"/>
    </location>
</feature>
<dbReference type="PROSITE" id="PS50003">
    <property type="entry name" value="PH_DOMAIN"/>
    <property type="match status" value="1"/>
</dbReference>
<protein>
    <recommendedName>
        <fullName evidence="1">PH domain-containing protein</fullName>
    </recommendedName>
</protein>
<evidence type="ECO:0000259" key="1">
    <source>
        <dbReference type="PROSITE" id="PS50003"/>
    </source>
</evidence>
<dbReference type="InterPro" id="IPR011993">
    <property type="entry name" value="PH-like_dom_sf"/>
</dbReference>
<comment type="caution">
    <text evidence="2">The sequence shown here is derived from an EMBL/GenBank/DDBJ whole genome shotgun (WGS) entry which is preliminary data.</text>
</comment>
<reference evidence="2 3" key="1">
    <citation type="journal article" date="2018" name="PLoS ONE">
        <title>The draft genome of Kipferlia bialata reveals reductive genome evolution in fornicate parasites.</title>
        <authorList>
            <person name="Tanifuji G."/>
            <person name="Takabayashi S."/>
            <person name="Kume K."/>
            <person name="Takagi M."/>
            <person name="Nakayama T."/>
            <person name="Kamikawa R."/>
            <person name="Inagaki Y."/>
            <person name="Hashimoto T."/>
        </authorList>
    </citation>
    <scope>NUCLEOTIDE SEQUENCE [LARGE SCALE GENOMIC DNA]</scope>
    <source>
        <strain evidence="2">NY0173</strain>
    </source>
</reference>
<dbReference type="AlphaFoldDB" id="A0A391P3V3"/>
<keyword evidence="3" id="KW-1185">Reference proteome</keyword>
<feature type="non-terminal residue" evidence="2">
    <location>
        <position position="1"/>
    </location>
</feature>
<organism evidence="2 3">
    <name type="scientific">Kipferlia bialata</name>
    <dbReference type="NCBI Taxonomy" id="797122"/>
    <lineage>
        <taxon>Eukaryota</taxon>
        <taxon>Metamonada</taxon>
        <taxon>Carpediemonas-like organisms</taxon>
        <taxon>Kipferlia</taxon>
    </lineage>
</organism>
<feature type="domain" description="PH" evidence="1">
    <location>
        <begin position="23"/>
        <end position="54"/>
    </location>
</feature>
<evidence type="ECO:0000313" key="3">
    <source>
        <dbReference type="Proteomes" id="UP000265618"/>
    </source>
</evidence>
<evidence type="ECO:0000313" key="2">
    <source>
        <dbReference type="EMBL" id="GCA64809.1"/>
    </source>
</evidence>
<dbReference type="SUPFAM" id="SSF50729">
    <property type="entry name" value="PH domain-like"/>
    <property type="match status" value="1"/>
</dbReference>
<proteinExistence type="predicted"/>
<dbReference type="InterPro" id="IPR001849">
    <property type="entry name" value="PH_domain"/>
</dbReference>
<sequence>VHERILKQWGIELSCPAKDLEAEVKIIGWKRTKAGRKWQKYYMVLREGILFYYK</sequence>
<dbReference type="Proteomes" id="UP000265618">
    <property type="component" value="Unassembled WGS sequence"/>
</dbReference>
<dbReference type="Gene3D" id="2.30.29.30">
    <property type="entry name" value="Pleckstrin-homology domain (PH domain)/Phosphotyrosine-binding domain (PTB)"/>
    <property type="match status" value="1"/>
</dbReference>
<gene>
    <name evidence="2" type="ORF">KIPB_015440</name>
</gene>
<name>A0A391P3V3_9EUKA</name>